<dbReference type="InterPro" id="IPR036005">
    <property type="entry name" value="Creatinase/aminopeptidase-like"/>
</dbReference>
<dbReference type="CDD" id="cd01066">
    <property type="entry name" value="APP_MetAP"/>
    <property type="match status" value="1"/>
</dbReference>
<feature type="domain" description="Peptidase M24" evidence="1">
    <location>
        <begin position="161"/>
        <end position="366"/>
    </location>
</feature>
<dbReference type="Pfam" id="PF01321">
    <property type="entry name" value="Creatinase_N"/>
    <property type="match status" value="1"/>
</dbReference>
<dbReference type="InterPro" id="IPR000994">
    <property type="entry name" value="Pept_M24"/>
</dbReference>
<dbReference type="AlphaFoldDB" id="A0A381XK49"/>
<evidence type="ECO:0000259" key="2">
    <source>
        <dbReference type="Pfam" id="PF01321"/>
    </source>
</evidence>
<dbReference type="Gene3D" id="3.40.350.10">
    <property type="entry name" value="Creatinase/prolidase N-terminal domain"/>
    <property type="match status" value="1"/>
</dbReference>
<gene>
    <name evidence="3" type="ORF">METZ01_LOCUS117988</name>
</gene>
<feature type="domain" description="Creatinase N-terminal" evidence="2">
    <location>
        <begin position="15"/>
        <end position="152"/>
    </location>
</feature>
<proteinExistence type="predicted"/>
<evidence type="ECO:0008006" key="4">
    <source>
        <dbReference type="Google" id="ProtNLM"/>
    </source>
</evidence>
<dbReference type="SUPFAM" id="SSF53092">
    <property type="entry name" value="Creatinase/prolidase N-terminal domain"/>
    <property type="match status" value="1"/>
</dbReference>
<sequence>VAIHFTKEEFLERKSEVIKEIKKHNLDGLLMFRQESMYWLTGYDTFGYVYFQCLVLTVKGDLVLLTRVPDLRQAQNTSIIKDIRIWVDKDKSNPENELKNILSELGLEKSNLGVEYEAYGLTGRNAIRLNNSLKNFTTLHDKSELISFLRVVKSPTEIVYVKKAAELADKAMDAAWKHAHAGQNESKILAEMQGAIFAGGGDYPANEFIIGSGKNALLCRYQSEKRNLDEVDQLSIEWAGTYKHYHSAMFRTIPIGKINDKQKKMYEACAEALKTCEKKLKPGNKVGEVFDVHAEVFDKLGYKKSRMNACGYSLGTTFSPNWMDWPMLYTGNPVILLPGMVFFMHMILMDSDNQLAMNLGETYLVTSDGNERLGKKKIDLVIG</sequence>
<dbReference type="InterPro" id="IPR029149">
    <property type="entry name" value="Creatin/AminoP/Spt16_N"/>
</dbReference>
<name>A0A381XK49_9ZZZZ</name>
<organism evidence="3">
    <name type="scientific">marine metagenome</name>
    <dbReference type="NCBI Taxonomy" id="408172"/>
    <lineage>
        <taxon>unclassified sequences</taxon>
        <taxon>metagenomes</taxon>
        <taxon>ecological metagenomes</taxon>
    </lineage>
</organism>
<dbReference type="InterPro" id="IPR050659">
    <property type="entry name" value="Peptidase_M24B"/>
</dbReference>
<dbReference type="PANTHER" id="PTHR46112:SF2">
    <property type="entry name" value="XAA-PRO AMINOPEPTIDASE P-RELATED"/>
    <property type="match status" value="1"/>
</dbReference>
<evidence type="ECO:0000313" key="3">
    <source>
        <dbReference type="EMBL" id="SVA65134.1"/>
    </source>
</evidence>
<reference evidence="3" key="1">
    <citation type="submission" date="2018-05" db="EMBL/GenBank/DDBJ databases">
        <authorList>
            <person name="Lanie J.A."/>
            <person name="Ng W.-L."/>
            <person name="Kazmierczak K.M."/>
            <person name="Andrzejewski T.M."/>
            <person name="Davidsen T.M."/>
            <person name="Wayne K.J."/>
            <person name="Tettelin H."/>
            <person name="Glass J.I."/>
            <person name="Rusch D."/>
            <person name="Podicherti R."/>
            <person name="Tsui H.-C.T."/>
            <person name="Winkler M.E."/>
        </authorList>
    </citation>
    <scope>NUCLEOTIDE SEQUENCE</scope>
</reference>
<dbReference type="SUPFAM" id="SSF55920">
    <property type="entry name" value="Creatinase/aminopeptidase"/>
    <property type="match status" value="1"/>
</dbReference>
<dbReference type="EMBL" id="UINC01015478">
    <property type="protein sequence ID" value="SVA65134.1"/>
    <property type="molecule type" value="Genomic_DNA"/>
</dbReference>
<dbReference type="InterPro" id="IPR000587">
    <property type="entry name" value="Creatinase_N"/>
</dbReference>
<feature type="non-terminal residue" evidence="3">
    <location>
        <position position="1"/>
    </location>
</feature>
<evidence type="ECO:0000259" key="1">
    <source>
        <dbReference type="Pfam" id="PF00557"/>
    </source>
</evidence>
<dbReference type="Pfam" id="PF00557">
    <property type="entry name" value="Peptidase_M24"/>
    <property type="match status" value="1"/>
</dbReference>
<protein>
    <recommendedName>
        <fullName evidence="4">Xaa-Pro dipeptidase</fullName>
    </recommendedName>
</protein>
<dbReference type="PANTHER" id="PTHR46112">
    <property type="entry name" value="AMINOPEPTIDASE"/>
    <property type="match status" value="1"/>
</dbReference>
<dbReference type="Gene3D" id="3.90.230.10">
    <property type="entry name" value="Creatinase/methionine aminopeptidase superfamily"/>
    <property type="match status" value="1"/>
</dbReference>
<accession>A0A381XK49</accession>